<comment type="caution">
    <text evidence="1">The sequence shown here is derived from an EMBL/GenBank/DDBJ whole genome shotgun (WGS) entry which is preliminary data.</text>
</comment>
<reference evidence="1 2" key="1">
    <citation type="journal article" date="2018" name="Nat. Genet.">
        <title>The Rosa genome provides new insights in the design of modern roses.</title>
        <authorList>
            <person name="Bendahmane M."/>
        </authorList>
    </citation>
    <scope>NUCLEOTIDE SEQUENCE [LARGE SCALE GENOMIC DNA]</scope>
    <source>
        <strain evidence="2">cv. Old Blush</strain>
    </source>
</reference>
<dbReference type="AlphaFoldDB" id="A0A2P6RW37"/>
<dbReference type="EMBL" id="PDCK01000040">
    <property type="protein sequence ID" value="PRQ50652.1"/>
    <property type="molecule type" value="Genomic_DNA"/>
</dbReference>
<dbReference type="Gramene" id="PRQ50652">
    <property type="protein sequence ID" value="PRQ50652"/>
    <property type="gene ID" value="RchiOBHm_Chr2g0135661"/>
</dbReference>
<organism evidence="1 2">
    <name type="scientific">Rosa chinensis</name>
    <name type="common">China rose</name>
    <dbReference type="NCBI Taxonomy" id="74649"/>
    <lineage>
        <taxon>Eukaryota</taxon>
        <taxon>Viridiplantae</taxon>
        <taxon>Streptophyta</taxon>
        <taxon>Embryophyta</taxon>
        <taxon>Tracheophyta</taxon>
        <taxon>Spermatophyta</taxon>
        <taxon>Magnoliopsida</taxon>
        <taxon>eudicotyledons</taxon>
        <taxon>Gunneridae</taxon>
        <taxon>Pentapetalae</taxon>
        <taxon>rosids</taxon>
        <taxon>fabids</taxon>
        <taxon>Rosales</taxon>
        <taxon>Rosaceae</taxon>
        <taxon>Rosoideae</taxon>
        <taxon>Rosoideae incertae sedis</taxon>
        <taxon>Rosa</taxon>
    </lineage>
</organism>
<gene>
    <name evidence="1" type="ORF">RchiOBHm_Chr2g0135661</name>
</gene>
<evidence type="ECO:0000313" key="2">
    <source>
        <dbReference type="Proteomes" id="UP000238479"/>
    </source>
</evidence>
<evidence type="ECO:0000313" key="1">
    <source>
        <dbReference type="EMBL" id="PRQ50652.1"/>
    </source>
</evidence>
<proteinExistence type="predicted"/>
<protein>
    <submittedName>
        <fullName evidence="1">Uncharacterized protein</fullName>
    </submittedName>
</protein>
<sequence length="51" mass="5609">MGLRVCDGLDCRRRKRGLWIREGGWVARSGKGNDWVSVSAKGSDGLDCTVE</sequence>
<keyword evidence="2" id="KW-1185">Reference proteome</keyword>
<dbReference type="Proteomes" id="UP000238479">
    <property type="component" value="Chromosome 2"/>
</dbReference>
<accession>A0A2P6RW37</accession>
<name>A0A2P6RW37_ROSCH</name>